<dbReference type="Proteomes" id="UP001244427">
    <property type="component" value="Unassembled WGS sequence"/>
</dbReference>
<dbReference type="PANTHER" id="PTHR30290">
    <property type="entry name" value="PERIPLASMIC BINDING COMPONENT OF ABC TRANSPORTER"/>
    <property type="match status" value="1"/>
</dbReference>
<dbReference type="Gene3D" id="3.40.190.10">
    <property type="entry name" value="Periplasmic binding protein-like II"/>
    <property type="match status" value="1"/>
</dbReference>
<keyword evidence="7" id="KW-1185">Reference proteome</keyword>
<dbReference type="InterPro" id="IPR000914">
    <property type="entry name" value="SBP_5_dom"/>
</dbReference>
<dbReference type="GO" id="GO:1904680">
    <property type="term" value="F:peptide transmembrane transporter activity"/>
    <property type="evidence" value="ECO:0007669"/>
    <property type="project" value="TreeGrafter"/>
</dbReference>
<dbReference type="EMBL" id="JAUSXV010000001">
    <property type="protein sequence ID" value="MDQ0646937.1"/>
    <property type="molecule type" value="Genomic_DNA"/>
</dbReference>
<evidence type="ECO:0000256" key="1">
    <source>
        <dbReference type="ARBA" id="ARBA00005695"/>
    </source>
</evidence>
<feature type="chain" id="PRO_5043779200" evidence="4">
    <location>
        <begin position="26"/>
        <end position="509"/>
    </location>
</feature>
<dbReference type="PANTHER" id="PTHR30290:SF9">
    <property type="entry name" value="OLIGOPEPTIDE-BINDING PROTEIN APPA"/>
    <property type="match status" value="1"/>
</dbReference>
<comment type="similarity">
    <text evidence="1">Belongs to the bacterial solute-binding protein 5 family.</text>
</comment>
<dbReference type="InterPro" id="IPR039424">
    <property type="entry name" value="SBP_5"/>
</dbReference>
<comment type="caution">
    <text evidence="6">The sequence shown here is derived from an EMBL/GenBank/DDBJ whole genome shotgun (WGS) entry which is preliminary data.</text>
</comment>
<evidence type="ECO:0000256" key="2">
    <source>
        <dbReference type="ARBA" id="ARBA00022448"/>
    </source>
</evidence>
<dbReference type="PIRSF" id="PIRSF002741">
    <property type="entry name" value="MppA"/>
    <property type="match status" value="1"/>
</dbReference>
<gene>
    <name evidence="6" type="ORF">QFZ53_001133</name>
</gene>
<feature type="domain" description="Solute-binding protein family 5" evidence="5">
    <location>
        <begin position="79"/>
        <end position="409"/>
    </location>
</feature>
<dbReference type="SUPFAM" id="SSF53850">
    <property type="entry name" value="Periplasmic binding protein-like II"/>
    <property type="match status" value="1"/>
</dbReference>
<dbReference type="RefSeq" id="WP_307294470.1">
    <property type="nucleotide sequence ID" value="NZ_JAUSXV010000001.1"/>
</dbReference>
<evidence type="ECO:0000256" key="4">
    <source>
        <dbReference type="SAM" id="SignalP"/>
    </source>
</evidence>
<dbReference type="Pfam" id="PF00496">
    <property type="entry name" value="SBP_bac_5"/>
    <property type="match status" value="1"/>
</dbReference>
<dbReference type="GO" id="GO:0043190">
    <property type="term" value="C:ATP-binding cassette (ABC) transporter complex"/>
    <property type="evidence" value="ECO:0007669"/>
    <property type="project" value="InterPro"/>
</dbReference>
<keyword evidence="3 4" id="KW-0732">Signal</keyword>
<feature type="signal peptide" evidence="4">
    <location>
        <begin position="1"/>
        <end position="25"/>
    </location>
</feature>
<evidence type="ECO:0000313" key="6">
    <source>
        <dbReference type="EMBL" id="MDQ0646937.1"/>
    </source>
</evidence>
<sequence>MMFRWKATAATLAIAALALTGCSGATDGGGTGEESGGTLTLGAITPPTTFDPAGSEWGNRAPYYQAVFDTLLLATPEGTIEPWLATDWSYNDDNTVLTLTLRDDVTFSDDSKLTAQVVVDNLNRFKSGTSPDANYFADVASFEAPDDATVVITLNAPNPALLNYLTRDPGLVGSGESLDNDDLATNPIGSGPYVLDTAATVTGTSYTYTKNPDYWNPDVQHYDKLVINVLADATASLNAIKAGEANGVKLASNDNLAEVEGAGWTVNANELDFQGLLLLDRAGTMNPALADVRVRQALNYAFDRDGLLQALQAGNGTVTTQVFPKSSAAYDPELDDYYTYDPKKAKELLAEAGYADGLTLSMPSSTLLGASTYTLIEQQLNDVGIKVEYTDPGNNFIADLLAPKYAASFMALEQNPDWQLIQFMIAPTAIFNPFGYDDPKVDEYISQIQFGDEKTQESVAKELNKYIVEQAWFAPFYRVQGSFATDANTTVEMLPTNAYPAIYDFTPKS</sequence>
<dbReference type="GO" id="GO:0015833">
    <property type="term" value="P:peptide transport"/>
    <property type="evidence" value="ECO:0007669"/>
    <property type="project" value="TreeGrafter"/>
</dbReference>
<dbReference type="PROSITE" id="PS51257">
    <property type="entry name" value="PROKAR_LIPOPROTEIN"/>
    <property type="match status" value="1"/>
</dbReference>
<dbReference type="Gene3D" id="3.10.105.10">
    <property type="entry name" value="Dipeptide-binding Protein, Domain 3"/>
    <property type="match status" value="1"/>
</dbReference>
<dbReference type="GO" id="GO:0042597">
    <property type="term" value="C:periplasmic space"/>
    <property type="evidence" value="ECO:0007669"/>
    <property type="project" value="UniProtKB-ARBA"/>
</dbReference>
<evidence type="ECO:0000256" key="3">
    <source>
        <dbReference type="ARBA" id="ARBA00022729"/>
    </source>
</evidence>
<proteinExistence type="inferred from homology"/>
<protein>
    <submittedName>
        <fullName evidence="6">Peptide/nickel transport system substrate-binding protein</fullName>
    </submittedName>
</protein>
<keyword evidence="2" id="KW-0813">Transport</keyword>
<dbReference type="InterPro" id="IPR030678">
    <property type="entry name" value="Peptide/Ni-bd"/>
</dbReference>
<accession>A0AAW8EX39</accession>
<evidence type="ECO:0000259" key="5">
    <source>
        <dbReference type="Pfam" id="PF00496"/>
    </source>
</evidence>
<organism evidence="6 7">
    <name type="scientific">Microbacterium natoriense</name>
    <dbReference type="NCBI Taxonomy" id="284570"/>
    <lineage>
        <taxon>Bacteria</taxon>
        <taxon>Bacillati</taxon>
        <taxon>Actinomycetota</taxon>
        <taxon>Actinomycetes</taxon>
        <taxon>Micrococcales</taxon>
        <taxon>Microbacteriaceae</taxon>
        <taxon>Microbacterium</taxon>
    </lineage>
</organism>
<reference evidence="6 7" key="1">
    <citation type="submission" date="2023-07" db="EMBL/GenBank/DDBJ databases">
        <title>Comparative genomics of wheat-associated soil bacteria to identify genetic determinants of phenazine resistance.</title>
        <authorList>
            <person name="Mouncey N."/>
        </authorList>
    </citation>
    <scope>NUCLEOTIDE SEQUENCE [LARGE SCALE GENOMIC DNA]</scope>
    <source>
        <strain evidence="6 7">W4I9-1</strain>
    </source>
</reference>
<evidence type="ECO:0000313" key="7">
    <source>
        <dbReference type="Proteomes" id="UP001244427"/>
    </source>
</evidence>
<name>A0AAW8EX39_9MICO</name>
<dbReference type="AlphaFoldDB" id="A0AAW8EX39"/>